<dbReference type="EMBL" id="GGEC01046804">
    <property type="protein sequence ID" value="MBX27288.1"/>
    <property type="molecule type" value="Transcribed_RNA"/>
</dbReference>
<organism evidence="1">
    <name type="scientific">Rhizophora mucronata</name>
    <name type="common">Asiatic mangrove</name>
    <dbReference type="NCBI Taxonomy" id="61149"/>
    <lineage>
        <taxon>Eukaryota</taxon>
        <taxon>Viridiplantae</taxon>
        <taxon>Streptophyta</taxon>
        <taxon>Embryophyta</taxon>
        <taxon>Tracheophyta</taxon>
        <taxon>Spermatophyta</taxon>
        <taxon>Magnoliopsida</taxon>
        <taxon>eudicotyledons</taxon>
        <taxon>Gunneridae</taxon>
        <taxon>Pentapetalae</taxon>
        <taxon>rosids</taxon>
        <taxon>fabids</taxon>
        <taxon>Malpighiales</taxon>
        <taxon>Rhizophoraceae</taxon>
        <taxon>Rhizophora</taxon>
    </lineage>
</organism>
<reference evidence="1" key="1">
    <citation type="submission" date="2018-02" db="EMBL/GenBank/DDBJ databases">
        <title>Rhizophora mucronata_Transcriptome.</title>
        <authorList>
            <person name="Meera S.P."/>
            <person name="Sreeshan A."/>
            <person name="Augustine A."/>
        </authorList>
    </citation>
    <scope>NUCLEOTIDE SEQUENCE</scope>
    <source>
        <tissue evidence="1">Leaf</tissue>
    </source>
</reference>
<sequence>MVELEFNLLSGGIRAKPQWVEWVHV</sequence>
<protein>
    <submittedName>
        <fullName evidence="1">Uncharacterized protein</fullName>
    </submittedName>
</protein>
<proteinExistence type="predicted"/>
<name>A0A2P2MAN4_RHIMU</name>
<evidence type="ECO:0000313" key="1">
    <source>
        <dbReference type="EMBL" id="MBX27288.1"/>
    </source>
</evidence>
<accession>A0A2P2MAN4</accession>
<dbReference type="AlphaFoldDB" id="A0A2P2MAN4"/>